<evidence type="ECO:0000313" key="8">
    <source>
        <dbReference type="Proteomes" id="UP001571476"/>
    </source>
</evidence>
<evidence type="ECO:0000256" key="4">
    <source>
        <dbReference type="ARBA" id="ARBA00022989"/>
    </source>
</evidence>
<dbReference type="PANTHER" id="PTHR32196">
    <property type="entry name" value="ABC TRANSPORTER PERMEASE PROTEIN YPHD-RELATED-RELATED"/>
    <property type="match status" value="1"/>
</dbReference>
<feature type="transmembrane region" description="Helical" evidence="6">
    <location>
        <begin position="33"/>
        <end position="66"/>
    </location>
</feature>
<reference evidence="7 8" key="1">
    <citation type="submission" date="2024-08" db="EMBL/GenBank/DDBJ databases">
        <title>Genome sequence of Streptomyces aureus CACIA-1.46HGO.</title>
        <authorList>
            <person name="Evangelista-Martinez Z."/>
        </authorList>
    </citation>
    <scope>NUCLEOTIDE SEQUENCE [LARGE SCALE GENOMIC DNA]</scope>
    <source>
        <strain evidence="7 8">CACIA-1.46HGO</strain>
    </source>
</reference>
<evidence type="ECO:0000256" key="6">
    <source>
        <dbReference type="SAM" id="Phobius"/>
    </source>
</evidence>
<accession>A0ABV4T1L3</accession>
<name>A0ABV4T1L3_9ACTN</name>
<keyword evidence="2" id="KW-1003">Cell membrane</keyword>
<keyword evidence="5 6" id="KW-0472">Membrane</keyword>
<sequence>MLGALVALIIAASIVYPGFLLPGNLQIMLTQYAPLGIVSVGMTLVILAGGFDLSVGAIFAGAAVVATSLSPQIGVIPATLIALVMGLALGVVNGTIVTVLGVNPFITTLGTSSLYSGAVLFISDSAAYTNTDESFMWLGNGSLVGIPLSLLCLGVVFIAGLVAMERMRFGRRIYAIGGSREAARLSGIPVNLVQGGTYVISGLLAAFAGVITASQQGSGQGAMGNSLALDAIAVVVIGGTSLRGGEGRMWKTAIGLLILAILDNIFFSLAVDSNFQLVVKGAIVIVAVAGDQLLRRGRQ</sequence>
<keyword evidence="3 6" id="KW-0812">Transmembrane</keyword>
<feature type="transmembrane region" description="Helical" evidence="6">
    <location>
        <begin position="223"/>
        <end position="242"/>
    </location>
</feature>
<proteinExistence type="predicted"/>
<evidence type="ECO:0000313" key="7">
    <source>
        <dbReference type="EMBL" id="MFA3843376.1"/>
    </source>
</evidence>
<gene>
    <name evidence="7" type="ORF">ACEG43_45935</name>
</gene>
<comment type="subcellular location">
    <subcellularLocation>
        <location evidence="1">Cell membrane</location>
        <topology evidence="1">Multi-pass membrane protein</topology>
    </subcellularLocation>
</comment>
<dbReference type="InterPro" id="IPR001851">
    <property type="entry name" value="ABC_transp_permease"/>
</dbReference>
<dbReference type="Proteomes" id="UP001571476">
    <property type="component" value="Unassembled WGS sequence"/>
</dbReference>
<evidence type="ECO:0000256" key="1">
    <source>
        <dbReference type="ARBA" id="ARBA00004651"/>
    </source>
</evidence>
<feature type="transmembrane region" description="Helical" evidence="6">
    <location>
        <begin position="78"/>
        <end position="106"/>
    </location>
</feature>
<dbReference type="EMBL" id="JBGOSP010000058">
    <property type="protein sequence ID" value="MFA3843376.1"/>
    <property type="molecule type" value="Genomic_DNA"/>
</dbReference>
<feature type="transmembrane region" description="Helical" evidence="6">
    <location>
        <begin position="144"/>
        <end position="164"/>
    </location>
</feature>
<evidence type="ECO:0000256" key="3">
    <source>
        <dbReference type="ARBA" id="ARBA00022692"/>
    </source>
</evidence>
<evidence type="ECO:0000256" key="5">
    <source>
        <dbReference type="ARBA" id="ARBA00023136"/>
    </source>
</evidence>
<dbReference type="Pfam" id="PF02653">
    <property type="entry name" value="BPD_transp_2"/>
    <property type="match status" value="1"/>
</dbReference>
<feature type="transmembrane region" description="Helical" evidence="6">
    <location>
        <begin position="254"/>
        <end position="271"/>
    </location>
</feature>
<dbReference type="CDD" id="cd06579">
    <property type="entry name" value="TM_PBP1_transp_AraH_like"/>
    <property type="match status" value="1"/>
</dbReference>
<organism evidence="7 8">
    <name type="scientific">Streptomyces aureus</name>
    <dbReference type="NCBI Taxonomy" id="193461"/>
    <lineage>
        <taxon>Bacteria</taxon>
        <taxon>Bacillati</taxon>
        <taxon>Actinomycetota</taxon>
        <taxon>Actinomycetes</taxon>
        <taxon>Kitasatosporales</taxon>
        <taxon>Streptomycetaceae</taxon>
        <taxon>Streptomyces</taxon>
    </lineage>
</organism>
<evidence type="ECO:0000256" key="2">
    <source>
        <dbReference type="ARBA" id="ARBA00022475"/>
    </source>
</evidence>
<feature type="transmembrane region" description="Helical" evidence="6">
    <location>
        <begin position="185"/>
        <end position="211"/>
    </location>
</feature>
<comment type="caution">
    <text evidence="7">The sequence shown here is derived from an EMBL/GenBank/DDBJ whole genome shotgun (WGS) entry which is preliminary data.</text>
</comment>
<dbReference type="RefSeq" id="WP_372567198.1">
    <property type="nucleotide sequence ID" value="NZ_JBGOSP010000058.1"/>
</dbReference>
<keyword evidence="8" id="KW-1185">Reference proteome</keyword>
<keyword evidence="4 6" id="KW-1133">Transmembrane helix</keyword>
<protein>
    <submittedName>
        <fullName evidence="7">ABC transporter permease</fullName>
    </submittedName>
</protein>